<dbReference type="AlphaFoldDB" id="A0A9Q0YGL4"/>
<sequence length="513" mass="55582">MPVCISYSFSEEAATMICRSSRCYFTALIAVFVLLDKSLAQITGSEQTIAFYAPYGDDIAFEGETVTILCSQAGLVDAANIHIYNKPGKEISAYGTFLNETHGIALATLTNILNNMTLYCNISGEKMASVKLSIFTIPRETSPHCFSNYTNGLLEGDSVQMTCYNDAPYGVWEASSGSDIEYFSSVTHTFTVKNVATVRPPAKENGTIYSCISTQPGRGSSSCSTGPMIVYRNIRVSFEPNADLSKVLSPGESRNFNCLSTPSSNIQWMGIPQNNGVVLDTDGSFLSVNVLSNSTFRGNINLLCVGEVNGVRDSTMLSLQIVSASLPAESGAMDMMDITTPISTESTKTSSSALNKMIILIILGAIGGFLMIIIVFLFTVYFYGYIKIRRTSTKAVKSVATPSKDALGNHDYALPPYGETTLYRDDSTVTQAVGLKSDIYTVIHSEKEKDDQAQTFAGVSKGNKESFVGNIEGDVTISKENNSANPPSPAYAFVNKNRRILIDSAYLEDEDVF</sequence>
<name>A0A9Q0YGL4_HOLLE</name>
<organism evidence="2 3">
    <name type="scientific">Holothuria leucospilota</name>
    <name type="common">Black long sea cucumber</name>
    <name type="synonym">Mertensiothuria leucospilota</name>
    <dbReference type="NCBI Taxonomy" id="206669"/>
    <lineage>
        <taxon>Eukaryota</taxon>
        <taxon>Metazoa</taxon>
        <taxon>Echinodermata</taxon>
        <taxon>Eleutherozoa</taxon>
        <taxon>Echinozoa</taxon>
        <taxon>Holothuroidea</taxon>
        <taxon>Aspidochirotacea</taxon>
        <taxon>Aspidochirotida</taxon>
        <taxon>Holothuriidae</taxon>
        <taxon>Holothuria</taxon>
    </lineage>
</organism>
<keyword evidence="3" id="KW-1185">Reference proteome</keyword>
<feature type="transmembrane region" description="Helical" evidence="1">
    <location>
        <begin position="357"/>
        <end position="384"/>
    </location>
</feature>
<dbReference type="EMBL" id="JAIZAY010000023">
    <property type="protein sequence ID" value="KAJ8020084.1"/>
    <property type="molecule type" value="Genomic_DNA"/>
</dbReference>
<evidence type="ECO:0000313" key="3">
    <source>
        <dbReference type="Proteomes" id="UP001152320"/>
    </source>
</evidence>
<dbReference type="Proteomes" id="UP001152320">
    <property type="component" value="Chromosome 23"/>
</dbReference>
<keyword evidence="1" id="KW-0812">Transmembrane</keyword>
<keyword evidence="1" id="KW-1133">Transmembrane helix</keyword>
<accession>A0A9Q0YGL4</accession>
<gene>
    <name evidence="2" type="ORF">HOLleu_41931</name>
</gene>
<comment type="caution">
    <text evidence="2">The sequence shown here is derived from an EMBL/GenBank/DDBJ whole genome shotgun (WGS) entry which is preliminary data.</text>
</comment>
<proteinExistence type="predicted"/>
<protein>
    <submittedName>
        <fullName evidence="2">Uncharacterized protein</fullName>
    </submittedName>
</protein>
<reference evidence="2" key="1">
    <citation type="submission" date="2021-10" db="EMBL/GenBank/DDBJ databases">
        <title>Tropical sea cucumber genome reveals ecological adaptation and Cuvierian tubules defense mechanism.</title>
        <authorList>
            <person name="Chen T."/>
        </authorList>
    </citation>
    <scope>NUCLEOTIDE SEQUENCE</scope>
    <source>
        <strain evidence="2">Nanhai2018</strain>
        <tissue evidence="2">Muscle</tissue>
    </source>
</reference>
<keyword evidence="1" id="KW-0472">Membrane</keyword>
<evidence type="ECO:0000313" key="2">
    <source>
        <dbReference type="EMBL" id="KAJ8020084.1"/>
    </source>
</evidence>
<evidence type="ECO:0000256" key="1">
    <source>
        <dbReference type="SAM" id="Phobius"/>
    </source>
</evidence>
<dbReference type="OrthoDB" id="10648551at2759"/>